<evidence type="ECO:0000313" key="12">
    <source>
        <dbReference type="EMBL" id="KAK8736383.1"/>
    </source>
</evidence>
<keyword evidence="7 10" id="KW-0862">Zinc</keyword>
<feature type="binding site" evidence="10">
    <location>
        <position position="128"/>
    </location>
    <ligand>
        <name>Zn(2+)</name>
        <dbReference type="ChEBI" id="CHEBI:29105"/>
        <label>1</label>
    </ligand>
</feature>
<dbReference type="InterPro" id="IPR036264">
    <property type="entry name" value="Bact_exopeptidase_dim_dom"/>
</dbReference>
<dbReference type="SUPFAM" id="SSF53187">
    <property type="entry name" value="Zn-dependent exopeptidases"/>
    <property type="match status" value="1"/>
</dbReference>
<feature type="active site" evidence="9">
    <location>
        <position position="97"/>
    </location>
</feature>
<dbReference type="AlphaFoldDB" id="A0AAW0X8U8"/>
<feature type="active site" description="Proton acceptor" evidence="9">
    <location>
        <position position="162"/>
    </location>
</feature>
<feature type="binding site" evidence="10">
    <location>
        <position position="95"/>
    </location>
    <ligand>
        <name>Zn(2+)</name>
        <dbReference type="ChEBI" id="CHEBI:29105"/>
        <label>1</label>
    </ligand>
</feature>
<dbReference type="SUPFAM" id="SSF55031">
    <property type="entry name" value="Bacterial exopeptidase dimerisation domain"/>
    <property type="match status" value="1"/>
</dbReference>
<dbReference type="Pfam" id="PF07687">
    <property type="entry name" value="M20_dimer"/>
    <property type="match status" value="1"/>
</dbReference>
<dbReference type="InterPro" id="IPR052083">
    <property type="entry name" value="Aminoacylase-1_M20A"/>
</dbReference>
<dbReference type="PIRSF" id="PIRSF036696">
    <property type="entry name" value="ACY-1"/>
    <property type="match status" value="1"/>
</dbReference>
<name>A0AAW0X8U8_CHEQU</name>
<dbReference type="PANTHER" id="PTHR45892:SF1">
    <property type="entry name" value="AMINOACYLASE-1"/>
    <property type="match status" value="1"/>
</dbReference>
<dbReference type="InterPro" id="IPR001261">
    <property type="entry name" value="ArgE/DapE_CS"/>
</dbReference>
<evidence type="ECO:0000256" key="10">
    <source>
        <dbReference type="PIRSR" id="PIRSR036696-2"/>
    </source>
</evidence>
<keyword evidence="5 10" id="KW-0479">Metal-binding</keyword>
<comment type="subcellular location">
    <subcellularLocation>
        <location evidence="1">Cytoplasm</location>
    </subcellularLocation>
</comment>
<keyword evidence="4" id="KW-0963">Cytoplasm</keyword>
<comment type="caution">
    <text evidence="12">The sequence shown here is derived from an EMBL/GenBank/DDBJ whole genome shotgun (WGS) entry which is preliminary data.</text>
</comment>
<evidence type="ECO:0000256" key="3">
    <source>
        <dbReference type="ARBA" id="ARBA00011913"/>
    </source>
</evidence>
<feature type="binding site" evidence="10">
    <location>
        <position position="190"/>
    </location>
    <ligand>
        <name>Zn(2+)</name>
        <dbReference type="ChEBI" id="CHEBI:29105"/>
        <label>1</label>
    </ligand>
</feature>
<sequence length="419" mass="48052">QKLNYIIYCSDQFRLTPLMMTEQENPAVTNFRNYIKIKTVHPHPDYASCTEYLQKQAKDLEAEFQVVECIPGKPAVIMTLLGEQPDLQSLLLNSHTDVVPVFPDYWKYDPFSAHKDENGDIYGRGTQDMKCVGIQYLEALKRLKKDGHKFLRTIHLTFVPDEELGGRDGMRHLVKMEVFKNMNIGLALDEGYASSTEKMEVFYGQRTPWRVTIECQGQPGHGSQFIPNTVGKKLRHIINSFLGYRDQQEQKLKDNPQLDLGDVTTVNLTYLKGGVLVNVVPAELSVAFDIRICPSEIETFEDRIRGWCKEAGEGVTYTIRDKLMTKEVTCVEDGKNPWWDAFSAACKKENVQLEKKIFPASTDMKYVRQLGINALGFSPMNHTPRLLHDHNEFLNEKIFLRGIDIYYSIILNLANLKPY</sequence>
<accession>A0AAW0X8U8</accession>
<evidence type="ECO:0000256" key="8">
    <source>
        <dbReference type="ARBA" id="ARBA00029656"/>
    </source>
</evidence>
<dbReference type="GO" id="GO:0006520">
    <property type="term" value="P:amino acid metabolic process"/>
    <property type="evidence" value="ECO:0007669"/>
    <property type="project" value="InterPro"/>
</dbReference>
<dbReference type="InterPro" id="IPR011650">
    <property type="entry name" value="Peptidase_M20_dimer"/>
</dbReference>
<dbReference type="EC" id="3.5.1.14" evidence="3"/>
<dbReference type="Pfam" id="PF01546">
    <property type="entry name" value="Peptidase_M20"/>
    <property type="match status" value="1"/>
</dbReference>
<dbReference type="Gene3D" id="3.30.70.360">
    <property type="match status" value="1"/>
</dbReference>
<dbReference type="GO" id="GO:0005737">
    <property type="term" value="C:cytoplasm"/>
    <property type="evidence" value="ECO:0007669"/>
    <property type="project" value="UniProtKB-SubCell"/>
</dbReference>
<dbReference type="FunFam" id="3.40.630.10:FF:000019">
    <property type="entry name" value="Aminoacylase 1"/>
    <property type="match status" value="1"/>
</dbReference>
<evidence type="ECO:0000313" key="13">
    <source>
        <dbReference type="Proteomes" id="UP001445076"/>
    </source>
</evidence>
<dbReference type="CDD" id="cd05646">
    <property type="entry name" value="M20_AcylaseI_like"/>
    <property type="match status" value="1"/>
</dbReference>
<comment type="similarity">
    <text evidence="2">Belongs to the peptidase M20A family.</text>
</comment>
<evidence type="ECO:0000259" key="11">
    <source>
        <dbReference type="Pfam" id="PF07687"/>
    </source>
</evidence>
<evidence type="ECO:0000256" key="9">
    <source>
        <dbReference type="PIRSR" id="PIRSR036696-1"/>
    </source>
</evidence>
<evidence type="ECO:0000256" key="4">
    <source>
        <dbReference type="ARBA" id="ARBA00022490"/>
    </source>
</evidence>
<comment type="cofactor">
    <cofactor evidence="10">
        <name>Zn(2+)</name>
        <dbReference type="ChEBI" id="CHEBI:29105"/>
    </cofactor>
    <text evidence="10">Binds 2 Zn(2+) ions per subunit.</text>
</comment>
<gene>
    <name evidence="12" type="ORF">OTU49_004969</name>
</gene>
<evidence type="ECO:0000256" key="7">
    <source>
        <dbReference type="ARBA" id="ARBA00022833"/>
    </source>
</evidence>
<evidence type="ECO:0000256" key="2">
    <source>
        <dbReference type="ARBA" id="ARBA00006247"/>
    </source>
</evidence>
<dbReference type="InterPro" id="IPR002933">
    <property type="entry name" value="Peptidase_M20"/>
</dbReference>
<protein>
    <recommendedName>
        <fullName evidence="3">N-acyl-aliphatic-L-amino acid amidohydrolase</fullName>
        <ecNumber evidence="3">3.5.1.14</ecNumber>
    </recommendedName>
    <alternativeName>
        <fullName evidence="8">N-acyl-L-amino-acid amidohydrolase</fullName>
    </alternativeName>
</protein>
<organism evidence="12 13">
    <name type="scientific">Cherax quadricarinatus</name>
    <name type="common">Australian red claw crayfish</name>
    <dbReference type="NCBI Taxonomy" id="27406"/>
    <lineage>
        <taxon>Eukaryota</taxon>
        <taxon>Metazoa</taxon>
        <taxon>Ecdysozoa</taxon>
        <taxon>Arthropoda</taxon>
        <taxon>Crustacea</taxon>
        <taxon>Multicrustacea</taxon>
        <taxon>Malacostraca</taxon>
        <taxon>Eumalacostraca</taxon>
        <taxon>Eucarida</taxon>
        <taxon>Decapoda</taxon>
        <taxon>Pleocyemata</taxon>
        <taxon>Astacidea</taxon>
        <taxon>Parastacoidea</taxon>
        <taxon>Parastacidae</taxon>
        <taxon>Cherax</taxon>
    </lineage>
</organism>
<dbReference type="Proteomes" id="UP001445076">
    <property type="component" value="Unassembled WGS sequence"/>
</dbReference>
<keyword evidence="13" id="KW-1185">Reference proteome</keyword>
<reference evidence="12 13" key="1">
    <citation type="journal article" date="2024" name="BMC Genomics">
        <title>Genome assembly of redclaw crayfish (Cherax quadricarinatus) provides insights into its immune adaptation and hypoxia tolerance.</title>
        <authorList>
            <person name="Liu Z."/>
            <person name="Zheng J."/>
            <person name="Li H."/>
            <person name="Fang K."/>
            <person name="Wang S."/>
            <person name="He J."/>
            <person name="Zhou D."/>
            <person name="Weng S."/>
            <person name="Chi M."/>
            <person name="Gu Z."/>
            <person name="He J."/>
            <person name="Li F."/>
            <person name="Wang M."/>
        </authorList>
    </citation>
    <scope>NUCLEOTIDE SEQUENCE [LARGE SCALE GENOMIC DNA]</scope>
    <source>
        <strain evidence="12">ZL_2023a</strain>
    </source>
</reference>
<feature type="non-terminal residue" evidence="12">
    <location>
        <position position="1"/>
    </location>
</feature>
<feature type="binding site" evidence="10">
    <location>
        <position position="388"/>
    </location>
    <ligand>
        <name>Zn(2+)</name>
        <dbReference type="ChEBI" id="CHEBI:29105"/>
        <label>2</label>
    </ligand>
</feature>
<dbReference type="PANTHER" id="PTHR45892">
    <property type="entry name" value="AMINOACYLASE-1"/>
    <property type="match status" value="1"/>
</dbReference>
<dbReference type="NCBIfam" id="TIGR01880">
    <property type="entry name" value="Ac-peptdase-euk"/>
    <property type="match status" value="1"/>
</dbReference>
<evidence type="ECO:0000256" key="5">
    <source>
        <dbReference type="ARBA" id="ARBA00022723"/>
    </source>
</evidence>
<dbReference type="InterPro" id="IPR010159">
    <property type="entry name" value="N-acyl_aa_amidohydrolase"/>
</dbReference>
<feature type="binding site" evidence="10">
    <location>
        <position position="128"/>
    </location>
    <ligand>
        <name>Zn(2+)</name>
        <dbReference type="ChEBI" id="CHEBI:29105"/>
        <label>2</label>
    </ligand>
</feature>
<dbReference type="PROSITE" id="PS00758">
    <property type="entry name" value="ARGE_DAPE_CPG2_1"/>
    <property type="match status" value="1"/>
</dbReference>
<keyword evidence="6" id="KW-0378">Hydrolase</keyword>
<evidence type="ECO:0000256" key="6">
    <source>
        <dbReference type="ARBA" id="ARBA00022801"/>
    </source>
</evidence>
<feature type="binding site" evidence="10">
    <location>
        <position position="163"/>
    </location>
    <ligand>
        <name>Zn(2+)</name>
        <dbReference type="ChEBI" id="CHEBI:29105"/>
        <label>2</label>
    </ligand>
</feature>
<feature type="domain" description="Peptidase M20 dimerisation" evidence="11">
    <location>
        <begin position="203"/>
        <end position="312"/>
    </location>
</feature>
<dbReference type="GO" id="GO:0046872">
    <property type="term" value="F:metal ion binding"/>
    <property type="evidence" value="ECO:0007669"/>
    <property type="project" value="UniProtKB-KW"/>
</dbReference>
<dbReference type="PROSITE" id="PS00759">
    <property type="entry name" value="ARGE_DAPE_CPG2_2"/>
    <property type="match status" value="1"/>
</dbReference>
<dbReference type="Gene3D" id="1.10.150.900">
    <property type="match status" value="1"/>
</dbReference>
<dbReference type="GO" id="GO:0004046">
    <property type="term" value="F:aminoacylase activity"/>
    <property type="evidence" value="ECO:0007669"/>
    <property type="project" value="UniProtKB-EC"/>
</dbReference>
<dbReference type="Gene3D" id="3.40.630.10">
    <property type="entry name" value="Zn peptidases"/>
    <property type="match status" value="1"/>
</dbReference>
<proteinExistence type="inferred from homology"/>
<evidence type="ECO:0000256" key="1">
    <source>
        <dbReference type="ARBA" id="ARBA00004496"/>
    </source>
</evidence>
<dbReference type="FunFam" id="1.10.150.900:FF:000001">
    <property type="entry name" value="Aminoacylase-1, putative"/>
    <property type="match status" value="1"/>
</dbReference>
<dbReference type="FunFam" id="3.30.70.360:FF:000005">
    <property type="entry name" value="Putative Aminoacylase-1"/>
    <property type="match status" value="1"/>
</dbReference>
<dbReference type="EMBL" id="JARKIK010000044">
    <property type="protein sequence ID" value="KAK8736383.1"/>
    <property type="molecule type" value="Genomic_DNA"/>
</dbReference>